<reference evidence="2" key="1">
    <citation type="journal article" date="2012" name="Microbiology">
        <title>Localization and molecular characterization of putative O antigen gene clusters of Providencia species.</title>
        <authorList>
            <person name="Ovchinnikova O.G."/>
            <person name="Liu B."/>
            <person name="Guo D."/>
            <person name="Kocharova N.A."/>
            <person name="Shashkov A.S."/>
            <person name="Chen M."/>
            <person name="Feng L."/>
            <person name="Rozalski A."/>
            <person name="Knirel Y.A."/>
            <person name="Wang L."/>
        </authorList>
    </citation>
    <scope>NUCLEOTIDE SEQUENCE</scope>
</reference>
<dbReference type="SUPFAM" id="SSF53448">
    <property type="entry name" value="Nucleotide-diphospho-sugar transferases"/>
    <property type="match status" value="1"/>
</dbReference>
<evidence type="ECO:0000259" key="1">
    <source>
        <dbReference type="Pfam" id="PF00535"/>
    </source>
</evidence>
<keyword evidence="2" id="KW-0808">Transferase</keyword>
<dbReference type="PANTHER" id="PTHR22916">
    <property type="entry name" value="GLYCOSYLTRANSFERASE"/>
    <property type="match status" value="1"/>
</dbReference>
<protein>
    <submittedName>
        <fullName evidence="2">Glycosyltransferase</fullName>
    </submittedName>
</protein>
<dbReference type="AlphaFoldDB" id="H9XTP6"/>
<dbReference type="PANTHER" id="PTHR22916:SF67">
    <property type="entry name" value="COLANIC ACID BIOSYNTHESIS GLYCOSYL TRANSFERASE WCAE-RELATED"/>
    <property type="match status" value="1"/>
</dbReference>
<feature type="domain" description="Glycosyltransferase 2-like" evidence="1">
    <location>
        <begin position="4"/>
        <end position="131"/>
    </location>
</feature>
<organism evidence="2">
    <name type="scientific">Providencia stuartii</name>
    <dbReference type="NCBI Taxonomy" id="588"/>
    <lineage>
        <taxon>Bacteria</taxon>
        <taxon>Pseudomonadati</taxon>
        <taxon>Pseudomonadota</taxon>
        <taxon>Gammaproteobacteria</taxon>
        <taxon>Enterobacterales</taxon>
        <taxon>Morganellaceae</taxon>
        <taxon>Providencia</taxon>
    </lineage>
</organism>
<sequence>MIHIIIATFNSEKTLNQCLSSILEQDFNDYTVFIKDGKSTDNTISIINEYQTKFNGKLNYISTEDSGVYDAWNMALNYINDGWVTFLGSDDYLSDNNALTRVYMHLLNAEKQSIDLVYGKNIIIDDKQEVINELGEDWNIARNKINQCMSIRHPGSFCTAKLIKKLNAFDNSFRIIGDYDFILRAIKQTDVYYYNFSIIYHRTGGLSISPSRTLEVIKETYNLRKKTKLKALFEYR</sequence>
<evidence type="ECO:0000313" key="2">
    <source>
        <dbReference type="EMBL" id="AFH02792.1"/>
    </source>
</evidence>
<name>H9XTP6_PROST</name>
<accession>H9XTP6</accession>
<dbReference type="InterPro" id="IPR001173">
    <property type="entry name" value="Glyco_trans_2-like"/>
</dbReference>
<dbReference type="Gene3D" id="3.90.550.10">
    <property type="entry name" value="Spore Coat Polysaccharide Biosynthesis Protein SpsA, Chain A"/>
    <property type="match status" value="1"/>
</dbReference>
<dbReference type="EMBL" id="JN097784">
    <property type="protein sequence ID" value="AFH02792.1"/>
    <property type="molecule type" value="Genomic_DNA"/>
</dbReference>
<dbReference type="Pfam" id="PF00535">
    <property type="entry name" value="Glycos_transf_2"/>
    <property type="match status" value="1"/>
</dbReference>
<dbReference type="GO" id="GO:0016758">
    <property type="term" value="F:hexosyltransferase activity"/>
    <property type="evidence" value="ECO:0007669"/>
    <property type="project" value="UniProtKB-ARBA"/>
</dbReference>
<proteinExistence type="predicted"/>
<dbReference type="InterPro" id="IPR029044">
    <property type="entry name" value="Nucleotide-diphossugar_trans"/>
</dbReference>
<gene>
    <name evidence="2" type="primary">wdcY</name>
</gene>